<protein>
    <recommendedName>
        <fullName evidence="3">CBS domain-containing protein</fullName>
    </recommendedName>
</protein>
<dbReference type="InterPro" id="IPR000644">
    <property type="entry name" value="CBS_dom"/>
</dbReference>
<reference evidence="5" key="1">
    <citation type="journal article" date="2022" name="Int. J. Syst. Evol. Microbiol.">
        <title>Anaeromyxobacter oryzae sp. nov., Anaeromyxobacter diazotrophicus sp. nov. and Anaeromyxobacter paludicola sp. nov., isolated from paddy soils.</title>
        <authorList>
            <person name="Itoh H."/>
            <person name="Xu Z."/>
            <person name="Mise K."/>
            <person name="Masuda Y."/>
            <person name="Ushijima N."/>
            <person name="Hayakawa C."/>
            <person name="Shiratori Y."/>
            <person name="Senoo K."/>
        </authorList>
    </citation>
    <scope>NUCLEOTIDE SEQUENCE [LARGE SCALE GENOMIC DNA]</scope>
    <source>
        <strain evidence="5">Red232</strain>
    </source>
</reference>
<feature type="region of interest" description="Disordered" evidence="2">
    <location>
        <begin position="298"/>
        <end position="335"/>
    </location>
</feature>
<keyword evidence="5" id="KW-1185">Reference proteome</keyword>
<accession>A0ABN6MQV5</accession>
<dbReference type="RefSeq" id="WP_248360520.1">
    <property type="nucleotide sequence ID" value="NZ_AP025591.1"/>
</dbReference>
<sequence>MPATVSDLVQGKAPPLTIAPGESLATALAEMSENDYSQLPVAGPDRRPIALLTIDSVGRALRHFGVVPSALRVLDAMDEFFERCDTEDELLDVLDALQRSSAVLVLTPQQELTGILTSFDAMEFFRRRAQDIMVVQDIEETIKDFVLSAFRREDDSLDQASLTTAIEAITPSNAKLRGPFRKAIHAFLSARNVAAGPDDEALLTRTFNENLASRDPAKTFEQLTLNDYIELLLHEARWGAYGPAFGIERDALRRLLVSVRNTRNDLAHFRTDIADRQRDELFFCKEWLARHEDALKAAVTQQRSGRTPAAKPPPPTKPVEPRPSGEPGPPMETLGDVDIESRYAALGATLRSNTTDDRVVLKFSDVEKILGAPLPASARQYRAWWSNNERGHVQAKQWIDAGWHVAEVSTREQYVTFIRTPERQAAYRRFFDGLTATLGTVPGFPPQRPPSGVSWHVVANAPESGPRMGMFVVSFARAGQLRVELYIDAGDQKETKGLFDAMLRRRAELEAGVGEPLSWERLDGRRASRIALYYPGAVLDADETLQAKAASAMVRFRAILSPAFDAALKESKETVRSG</sequence>
<keyword evidence="1" id="KW-0129">CBS domain</keyword>
<dbReference type="SUPFAM" id="SSF54631">
    <property type="entry name" value="CBS-domain pair"/>
    <property type="match status" value="1"/>
</dbReference>
<dbReference type="Gene3D" id="3.10.580.10">
    <property type="entry name" value="CBS-domain"/>
    <property type="match status" value="1"/>
</dbReference>
<evidence type="ECO:0000313" key="4">
    <source>
        <dbReference type="EMBL" id="BDG02836.1"/>
    </source>
</evidence>
<dbReference type="InterPro" id="IPR046342">
    <property type="entry name" value="CBS_dom_sf"/>
</dbReference>
<evidence type="ECO:0000259" key="3">
    <source>
        <dbReference type="PROSITE" id="PS51371"/>
    </source>
</evidence>
<evidence type="ECO:0000256" key="2">
    <source>
        <dbReference type="SAM" id="MobiDB-lite"/>
    </source>
</evidence>
<evidence type="ECO:0000313" key="5">
    <source>
        <dbReference type="Proteomes" id="UP001162891"/>
    </source>
</evidence>
<dbReference type="Pfam" id="PF00571">
    <property type="entry name" value="CBS"/>
    <property type="match status" value="1"/>
</dbReference>
<dbReference type="Pfam" id="PF14088">
    <property type="entry name" value="DUF4268"/>
    <property type="match status" value="1"/>
</dbReference>
<organism evidence="4 5">
    <name type="scientific">Anaeromyxobacter oryzae</name>
    <dbReference type="NCBI Taxonomy" id="2918170"/>
    <lineage>
        <taxon>Bacteria</taxon>
        <taxon>Pseudomonadati</taxon>
        <taxon>Myxococcota</taxon>
        <taxon>Myxococcia</taxon>
        <taxon>Myxococcales</taxon>
        <taxon>Cystobacterineae</taxon>
        <taxon>Anaeromyxobacteraceae</taxon>
        <taxon>Anaeromyxobacter</taxon>
    </lineage>
</organism>
<evidence type="ECO:0000256" key="1">
    <source>
        <dbReference type="PROSITE-ProRule" id="PRU00703"/>
    </source>
</evidence>
<dbReference type="InterPro" id="IPR025364">
    <property type="entry name" value="DUF4268"/>
</dbReference>
<dbReference type="InterPro" id="IPR056079">
    <property type="entry name" value="DUF7662"/>
</dbReference>
<dbReference type="EMBL" id="AP025591">
    <property type="protein sequence ID" value="BDG02836.1"/>
    <property type="molecule type" value="Genomic_DNA"/>
</dbReference>
<feature type="domain" description="CBS" evidence="3">
    <location>
        <begin position="10"/>
        <end position="69"/>
    </location>
</feature>
<dbReference type="PROSITE" id="PS51371">
    <property type="entry name" value="CBS"/>
    <property type="match status" value="1"/>
</dbReference>
<dbReference type="Pfam" id="PF24698">
    <property type="entry name" value="DUF7662"/>
    <property type="match status" value="1"/>
</dbReference>
<name>A0ABN6MQV5_9BACT</name>
<dbReference type="Proteomes" id="UP001162891">
    <property type="component" value="Chromosome"/>
</dbReference>
<proteinExistence type="predicted"/>
<gene>
    <name evidence="4" type="ORF">AMOR_18320</name>
</gene>